<comment type="caution">
    <text evidence="2">The sequence shown here is derived from an EMBL/GenBank/DDBJ whole genome shotgun (WGS) entry which is preliminary data.</text>
</comment>
<proteinExistence type="predicted"/>
<feature type="domain" description="Methyltransferase type 11" evidence="1">
    <location>
        <begin position="25"/>
        <end position="122"/>
    </location>
</feature>
<dbReference type="InterPro" id="IPR029063">
    <property type="entry name" value="SAM-dependent_MTases_sf"/>
</dbReference>
<sequence length="419" mass="48204">MNDNKRELFRNLEKFYPPKGSLRILEVGCGSGANFEHYPTGCRITCTDPNPHFQQYLKESMAKNDHLVYDNFIVASGENLKAVEDNSVDVVVCTLVLCSVQDTLMVLREAQRVLRPGGAFFFLEHVVSDPSSWVYFFQHVFRPIWYFFGDGCEITRATWKHLEAAGFSDLQLRHIQTPLFVLLRPHIVVKVLILPLYIAEVTGLLSFYKRVFPLLVYKMSFSYNNKMNDKKRELFRNLEKFYPPKGSLRILEVGCGSGANFEHYPTGCRITCTDPNPHFQKYLKKSMAKNDHLVYDSFIVASGENLKAVEDNSVDVVVCTLVLCSVQDTPKVLQEAKRVLRPGGAFFFLEHVVSDPASWVYFFQHVFQPFWYYFGDGCETTRATWKHLEASGFSDLQLRHVQPPLFFMIRPHIVGYAVK</sequence>
<organism evidence="2 3">
    <name type="scientific">Cirrhinus molitorella</name>
    <name type="common">mud carp</name>
    <dbReference type="NCBI Taxonomy" id="172907"/>
    <lineage>
        <taxon>Eukaryota</taxon>
        <taxon>Metazoa</taxon>
        <taxon>Chordata</taxon>
        <taxon>Craniata</taxon>
        <taxon>Vertebrata</taxon>
        <taxon>Euteleostomi</taxon>
        <taxon>Actinopterygii</taxon>
        <taxon>Neopterygii</taxon>
        <taxon>Teleostei</taxon>
        <taxon>Ostariophysi</taxon>
        <taxon>Cypriniformes</taxon>
        <taxon>Cyprinidae</taxon>
        <taxon>Labeoninae</taxon>
        <taxon>Labeonini</taxon>
        <taxon>Cirrhinus</taxon>
    </lineage>
</organism>
<gene>
    <name evidence="2" type="ORF">QQF64_028507</name>
</gene>
<dbReference type="Gene3D" id="3.40.50.150">
    <property type="entry name" value="Vaccinia Virus protein VP39"/>
    <property type="match status" value="2"/>
</dbReference>
<dbReference type="CDD" id="cd02440">
    <property type="entry name" value="AdoMet_MTases"/>
    <property type="match status" value="2"/>
</dbReference>
<dbReference type="SUPFAM" id="SSF53335">
    <property type="entry name" value="S-adenosyl-L-methionine-dependent methyltransferases"/>
    <property type="match status" value="2"/>
</dbReference>
<accession>A0ABR3N6T4</accession>
<dbReference type="InterPro" id="IPR052356">
    <property type="entry name" value="Thiol_S-MT"/>
</dbReference>
<dbReference type="PANTHER" id="PTHR45036">
    <property type="entry name" value="METHYLTRANSFERASE LIKE 7B"/>
    <property type="match status" value="1"/>
</dbReference>
<dbReference type="Pfam" id="PF08241">
    <property type="entry name" value="Methyltransf_11"/>
    <property type="match status" value="2"/>
</dbReference>
<reference evidence="2 3" key="1">
    <citation type="submission" date="2023-09" db="EMBL/GenBank/DDBJ databases">
        <authorList>
            <person name="Wang M."/>
        </authorList>
    </citation>
    <scope>NUCLEOTIDE SEQUENCE [LARGE SCALE GENOMIC DNA]</scope>
    <source>
        <strain evidence="2">GT-2023</strain>
        <tissue evidence="2">Liver</tissue>
    </source>
</reference>
<evidence type="ECO:0000259" key="1">
    <source>
        <dbReference type="Pfam" id="PF08241"/>
    </source>
</evidence>
<evidence type="ECO:0000313" key="3">
    <source>
        <dbReference type="Proteomes" id="UP001558613"/>
    </source>
</evidence>
<keyword evidence="3" id="KW-1185">Reference proteome</keyword>
<evidence type="ECO:0000313" key="2">
    <source>
        <dbReference type="EMBL" id="KAL1272645.1"/>
    </source>
</evidence>
<name>A0ABR3N6T4_9TELE</name>
<dbReference type="InterPro" id="IPR013216">
    <property type="entry name" value="Methyltransf_11"/>
</dbReference>
<dbReference type="PANTHER" id="PTHR45036:SF1">
    <property type="entry name" value="METHYLTRANSFERASE LIKE 7A"/>
    <property type="match status" value="1"/>
</dbReference>
<dbReference type="Proteomes" id="UP001558613">
    <property type="component" value="Unassembled WGS sequence"/>
</dbReference>
<dbReference type="EMBL" id="JAYMGO010000006">
    <property type="protein sequence ID" value="KAL1272645.1"/>
    <property type="molecule type" value="Genomic_DNA"/>
</dbReference>
<feature type="domain" description="Methyltransferase type 11" evidence="1">
    <location>
        <begin position="251"/>
        <end position="348"/>
    </location>
</feature>
<protein>
    <recommendedName>
        <fullName evidence="1">Methyltransferase type 11 domain-containing protein</fullName>
    </recommendedName>
</protein>